<dbReference type="PANTHER" id="PTHR23517">
    <property type="entry name" value="RESISTANCE PROTEIN MDTM, PUTATIVE-RELATED-RELATED"/>
    <property type="match status" value="1"/>
</dbReference>
<sequence>MNTPAHIREDRGFFGHPRALGYLAGTEFWERFSFYGMQALLMLYMTKYLLTPEVSPKVLGLTAFRSAVEAVVGPLTDLAFAAQTFGLYSGFIYATPLIGAWLGDRVLGRTRTITIGTFLMSAGHLTMAFEQSFLIALLLLVLGAGCLIGNLSAQVGLLYAPQDTRRTRAFGIYLIALNIGALVAPLIVGSLGEDVGWHWGFGAAGIGMVLGLFTYLAGRPHLPPDHFAERTAHVPLDRNEWTVIGAILVTFLPRLLGTAAYQQAYGLMMVWADKAVNRNIGSFEMPVTWIGTFDGLFTILGVFVANALWRMWAARGREPNDLLKIAIGEAMAAVALIYIGLAATLAQVPLLAWILFYLILGLCYGWLDPPQRSITTRYAPVRMVGTMVALLSMAGSLGYFLLGWLGRFYEPLGAPLYFMLLAALPATASAILALFNRPLLRLLGRAEREHEAELAAPYEA</sequence>
<protein>
    <submittedName>
        <fullName evidence="9">Peptide MFS transporter</fullName>
    </submittedName>
</protein>
<dbReference type="NCBIfam" id="TIGR00924">
    <property type="entry name" value="yjdL_sub1_fam"/>
    <property type="match status" value="1"/>
</dbReference>
<keyword evidence="6 7" id="KW-0472">Membrane</keyword>
<evidence type="ECO:0000256" key="7">
    <source>
        <dbReference type="SAM" id="Phobius"/>
    </source>
</evidence>
<evidence type="ECO:0000259" key="8">
    <source>
        <dbReference type="PROSITE" id="PS50850"/>
    </source>
</evidence>
<evidence type="ECO:0000256" key="1">
    <source>
        <dbReference type="ARBA" id="ARBA00004651"/>
    </source>
</evidence>
<keyword evidence="3" id="KW-1003">Cell membrane</keyword>
<keyword evidence="10" id="KW-1185">Reference proteome</keyword>
<dbReference type="InterPro" id="IPR018456">
    <property type="entry name" value="PTR2_symporter_CS"/>
</dbReference>
<gene>
    <name evidence="9" type="ORF">ACFO0A_01420</name>
</gene>
<feature type="transmembrane region" description="Helical" evidence="7">
    <location>
        <begin position="135"/>
        <end position="160"/>
    </location>
</feature>
<evidence type="ECO:0000313" key="9">
    <source>
        <dbReference type="EMBL" id="MFC4293711.1"/>
    </source>
</evidence>
<comment type="caution">
    <text evidence="9">The sequence shown here is derived from an EMBL/GenBank/DDBJ whole genome shotgun (WGS) entry which is preliminary data.</text>
</comment>
<dbReference type="CDD" id="cd17346">
    <property type="entry name" value="MFS_DtpA_like"/>
    <property type="match status" value="1"/>
</dbReference>
<feature type="transmembrane region" description="Helical" evidence="7">
    <location>
        <begin position="287"/>
        <end position="309"/>
    </location>
</feature>
<feature type="transmembrane region" description="Helical" evidence="7">
    <location>
        <begin position="172"/>
        <end position="191"/>
    </location>
</feature>
<feature type="transmembrane region" description="Helical" evidence="7">
    <location>
        <begin position="85"/>
        <end position="103"/>
    </location>
</feature>
<keyword evidence="4 7" id="KW-0812">Transmembrane</keyword>
<keyword evidence="2" id="KW-0813">Transport</keyword>
<dbReference type="EMBL" id="JBHSDR010000003">
    <property type="protein sequence ID" value="MFC4293711.1"/>
    <property type="molecule type" value="Genomic_DNA"/>
</dbReference>
<evidence type="ECO:0000256" key="6">
    <source>
        <dbReference type="ARBA" id="ARBA00023136"/>
    </source>
</evidence>
<dbReference type="InterPro" id="IPR005279">
    <property type="entry name" value="Dipep/tripep_permease"/>
</dbReference>
<evidence type="ECO:0000313" key="10">
    <source>
        <dbReference type="Proteomes" id="UP001595828"/>
    </source>
</evidence>
<comment type="subcellular location">
    <subcellularLocation>
        <location evidence="1">Cell membrane</location>
        <topology evidence="1">Multi-pass membrane protein</topology>
    </subcellularLocation>
</comment>
<evidence type="ECO:0000256" key="2">
    <source>
        <dbReference type="ARBA" id="ARBA00022448"/>
    </source>
</evidence>
<dbReference type="InterPro" id="IPR020846">
    <property type="entry name" value="MFS_dom"/>
</dbReference>
<dbReference type="PROSITE" id="PS01022">
    <property type="entry name" value="PTR2_1"/>
    <property type="match status" value="1"/>
</dbReference>
<feature type="transmembrane region" description="Helical" evidence="7">
    <location>
        <begin position="321"/>
        <end position="344"/>
    </location>
</feature>
<organism evidence="9 10">
    <name type="scientific">Novosphingobium tardum</name>
    <dbReference type="NCBI Taxonomy" id="1538021"/>
    <lineage>
        <taxon>Bacteria</taxon>
        <taxon>Pseudomonadati</taxon>
        <taxon>Pseudomonadota</taxon>
        <taxon>Alphaproteobacteria</taxon>
        <taxon>Sphingomonadales</taxon>
        <taxon>Sphingomonadaceae</taxon>
        <taxon>Novosphingobium</taxon>
    </lineage>
</organism>
<evidence type="ECO:0000256" key="5">
    <source>
        <dbReference type="ARBA" id="ARBA00022989"/>
    </source>
</evidence>
<feature type="transmembrane region" description="Helical" evidence="7">
    <location>
        <begin position="197"/>
        <end position="218"/>
    </location>
</feature>
<dbReference type="PROSITE" id="PS50850">
    <property type="entry name" value="MFS"/>
    <property type="match status" value="1"/>
</dbReference>
<dbReference type="SUPFAM" id="SSF103473">
    <property type="entry name" value="MFS general substrate transporter"/>
    <property type="match status" value="1"/>
</dbReference>
<evidence type="ECO:0000256" key="4">
    <source>
        <dbReference type="ARBA" id="ARBA00022692"/>
    </source>
</evidence>
<feature type="transmembrane region" description="Helical" evidence="7">
    <location>
        <begin position="239"/>
        <end position="261"/>
    </location>
</feature>
<proteinExistence type="predicted"/>
<reference evidence="10" key="1">
    <citation type="journal article" date="2019" name="Int. J. Syst. Evol. Microbiol.">
        <title>The Global Catalogue of Microorganisms (GCM) 10K type strain sequencing project: providing services to taxonomists for standard genome sequencing and annotation.</title>
        <authorList>
            <consortium name="The Broad Institute Genomics Platform"/>
            <consortium name="The Broad Institute Genome Sequencing Center for Infectious Disease"/>
            <person name="Wu L."/>
            <person name="Ma J."/>
        </authorList>
    </citation>
    <scope>NUCLEOTIDE SEQUENCE [LARGE SCALE GENOMIC DNA]</scope>
    <source>
        <strain evidence="10">CGMCC 1.12989</strain>
    </source>
</reference>
<dbReference type="InterPro" id="IPR011701">
    <property type="entry name" value="MFS"/>
</dbReference>
<dbReference type="InterPro" id="IPR036259">
    <property type="entry name" value="MFS_trans_sf"/>
</dbReference>
<feature type="transmembrane region" description="Helical" evidence="7">
    <location>
        <begin position="414"/>
        <end position="435"/>
    </location>
</feature>
<keyword evidence="5 7" id="KW-1133">Transmembrane helix</keyword>
<feature type="domain" description="Major facilitator superfamily (MFS) profile" evidence="8">
    <location>
        <begin position="39"/>
        <end position="441"/>
    </location>
</feature>
<accession>A0ABV8RN93</accession>
<dbReference type="Gene3D" id="1.20.1250.20">
    <property type="entry name" value="MFS general substrate transporter like domains"/>
    <property type="match status" value="2"/>
</dbReference>
<name>A0ABV8RN93_9SPHN</name>
<dbReference type="Proteomes" id="UP001595828">
    <property type="component" value="Unassembled WGS sequence"/>
</dbReference>
<dbReference type="RefSeq" id="WP_379537200.1">
    <property type="nucleotide sequence ID" value="NZ_JBHSDR010000003.1"/>
</dbReference>
<feature type="transmembrane region" description="Helical" evidence="7">
    <location>
        <begin position="379"/>
        <end position="402"/>
    </location>
</feature>
<dbReference type="Pfam" id="PF07690">
    <property type="entry name" value="MFS_1"/>
    <property type="match status" value="1"/>
</dbReference>
<evidence type="ECO:0000256" key="3">
    <source>
        <dbReference type="ARBA" id="ARBA00022475"/>
    </source>
</evidence>
<dbReference type="PANTHER" id="PTHR23517:SF15">
    <property type="entry name" value="PROTON-DEPENDENT OLIGOPEPTIDE FAMILY TRANSPORT PROTEIN"/>
    <property type="match status" value="1"/>
</dbReference>
<dbReference type="InterPro" id="IPR050171">
    <property type="entry name" value="MFS_Transporters"/>
</dbReference>
<feature type="transmembrane region" description="Helical" evidence="7">
    <location>
        <begin position="350"/>
        <end position="367"/>
    </location>
</feature>